<comment type="similarity">
    <text evidence="2 7">Belongs to the methyltransferase superfamily. L-isoaspartyl/D-aspartyl protein methyltransferase family.</text>
</comment>
<evidence type="ECO:0000313" key="9">
    <source>
        <dbReference type="Proteomes" id="UP000245865"/>
    </source>
</evidence>
<keyword evidence="4 7" id="KW-0489">Methyltransferase</keyword>
<comment type="function">
    <text evidence="7">Catalyzes the methyl esterification of L-isoaspartyl residues in peptides and proteins that result from spontaneous decomposition of normal L-aspartyl and L-asparaginyl residues. It plays a role in the repair and/or degradation of damaged proteins.</text>
</comment>
<evidence type="ECO:0000256" key="3">
    <source>
        <dbReference type="ARBA" id="ARBA00022490"/>
    </source>
</evidence>
<organism evidence="8 9">
    <name type="scientific">Falsochrobactrum shanghaiense</name>
    <dbReference type="NCBI Taxonomy" id="2201899"/>
    <lineage>
        <taxon>Bacteria</taxon>
        <taxon>Pseudomonadati</taxon>
        <taxon>Pseudomonadota</taxon>
        <taxon>Alphaproteobacteria</taxon>
        <taxon>Hyphomicrobiales</taxon>
        <taxon>Brucellaceae</taxon>
        <taxon>Falsochrobactrum</taxon>
    </lineage>
</organism>
<dbReference type="GO" id="GO:0032259">
    <property type="term" value="P:methylation"/>
    <property type="evidence" value="ECO:0007669"/>
    <property type="project" value="UniProtKB-KW"/>
</dbReference>
<proteinExistence type="inferred from homology"/>
<evidence type="ECO:0000256" key="2">
    <source>
        <dbReference type="ARBA" id="ARBA00005369"/>
    </source>
</evidence>
<dbReference type="InterPro" id="IPR000682">
    <property type="entry name" value="PCMT"/>
</dbReference>
<protein>
    <recommendedName>
        <fullName evidence="7">Protein-L-isoaspartate O-methyltransferase</fullName>
        <ecNumber evidence="7">2.1.1.77</ecNumber>
    </recommendedName>
    <alternativeName>
        <fullName evidence="7">L-isoaspartyl protein carboxyl methyltransferase</fullName>
    </alternativeName>
    <alternativeName>
        <fullName evidence="7">Protein L-isoaspartyl methyltransferase</fullName>
    </alternativeName>
    <alternativeName>
        <fullName evidence="7">Protein-beta-aspartate methyltransferase</fullName>
        <shortName evidence="7">PIMT</shortName>
    </alternativeName>
</protein>
<dbReference type="OrthoDB" id="9810066at2"/>
<dbReference type="GO" id="GO:0030091">
    <property type="term" value="P:protein repair"/>
    <property type="evidence" value="ECO:0007669"/>
    <property type="project" value="UniProtKB-UniRule"/>
</dbReference>
<gene>
    <name evidence="7" type="primary">pcm</name>
    <name evidence="8" type="ORF">DKP76_06215</name>
</gene>
<evidence type="ECO:0000256" key="7">
    <source>
        <dbReference type="HAMAP-Rule" id="MF_00090"/>
    </source>
</evidence>
<keyword evidence="3 7" id="KW-0963">Cytoplasm</keyword>
<reference evidence="8 9" key="1">
    <citation type="submission" date="2018-05" db="EMBL/GenBank/DDBJ databases">
        <title>Comparative genomic sequence analysis between strain HN4 and CCM 8460T (Falsochrobactrum ovis) will provide more evidence to prove that HN4 is a new species of Falsochrobactrum.</title>
        <authorList>
            <person name="Lyu W."/>
            <person name="Sun L."/>
            <person name="Yao L."/>
        </authorList>
    </citation>
    <scope>NUCLEOTIDE SEQUENCE [LARGE SCALE GENOMIC DNA]</scope>
    <source>
        <strain evidence="8 9">HN4</strain>
    </source>
</reference>
<dbReference type="Gene3D" id="3.40.50.150">
    <property type="entry name" value="Vaccinia Virus protein VP39"/>
    <property type="match status" value="1"/>
</dbReference>
<dbReference type="NCBIfam" id="TIGR00080">
    <property type="entry name" value="pimt"/>
    <property type="match status" value="1"/>
</dbReference>
<dbReference type="HAMAP" id="MF_00090">
    <property type="entry name" value="PIMT"/>
    <property type="match status" value="1"/>
</dbReference>
<comment type="caution">
    <text evidence="8">The sequence shown here is derived from an EMBL/GenBank/DDBJ whole genome shotgun (WGS) entry which is preliminary data.</text>
</comment>
<keyword evidence="5 7" id="KW-0808">Transferase</keyword>
<dbReference type="NCBIfam" id="NF001453">
    <property type="entry name" value="PRK00312.1"/>
    <property type="match status" value="1"/>
</dbReference>
<dbReference type="SUPFAM" id="SSF53335">
    <property type="entry name" value="S-adenosyl-L-methionine-dependent methyltransferases"/>
    <property type="match status" value="1"/>
</dbReference>
<dbReference type="EMBL" id="QGDB01000002">
    <property type="protein sequence ID" value="PWL18671.1"/>
    <property type="molecule type" value="Genomic_DNA"/>
</dbReference>
<dbReference type="EC" id="2.1.1.77" evidence="7"/>
<evidence type="ECO:0000256" key="1">
    <source>
        <dbReference type="ARBA" id="ARBA00004496"/>
    </source>
</evidence>
<dbReference type="PANTHER" id="PTHR11579">
    <property type="entry name" value="PROTEIN-L-ISOASPARTATE O-METHYLTRANSFERASE"/>
    <property type="match status" value="1"/>
</dbReference>
<evidence type="ECO:0000256" key="6">
    <source>
        <dbReference type="ARBA" id="ARBA00022691"/>
    </source>
</evidence>
<dbReference type="GO" id="GO:0005737">
    <property type="term" value="C:cytoplasm"/>
    <property type="evidence" value="ECO:0007669"/>
    <property type="project" value="UniProtKB-SubCell"/>
</dbReference>
<dbReference type="GO" id="GO:0004719">
    <property type="term" value="F:protein-L-isoaspartate (D-aspartate) O-methyltransferase activity"/>
    <property type="evidence" value="ECO:0007669"/>
    <property type="project" value="UniProtKB-UniRule"/>
</dbReference>
<evidence type="ECO:0000256" key="4">
    <source>
        <dbReference type="ARBA" id="ARBA00022603"/>
    </source>
</evidence>
<dbReference type="FunFam" id="3.40.50.150:FF:000010">
    <property type="entry name" value="Protein-L-isoaspartate O-methyltransferase"/>
    <property type="match status" value="1"/>
</dbReference>
<comment type="subcellular location">
    <subcellularLocation>
        <location evidence="1 7">Cytoplasm</location>
    </subcellularLocation>
</comment>
<comment type="catalytic activity">
    <reaction evidence="7">
        <text>[protein]-L-isoaspartate + S-adenosyl-L-methionine = [protein]-L-isoaspartate alpha-methyl ester + S-adenosyl-L-homocysteine</text>
        <dbReference type="Rhea" id="RHEA:12705"/>
        <dbReference type="Rhea" id="RHEA-COMP:12143"/>
        <dbReference type="Rhea" id="RHEA-COMP:12144"/>
        <dbReference type="ChEBI" id="CHEBI:57856"/>
        <dbReference type="ChEBI" id="CHEBI:59789"/>
        <dbReference type="ChEBI" id="CHEBI:90596"/>
        <dbReference type="ChEBI" id="CHEBI:90598"/>
        <dbReference type="EC" id="2.1.1.77"/>
    </reaction>
</comment>
<dbReference type="InterPro" id="IPR029063">
    <property type="entry name" value="SAM-dependent_MTases_sf"/>
</dbReference>
<feature type="active site" evidence="7">
    <location>
        <position position="62"/>
    </location>
</feature>
<evidence type="ECO:0000313" key="8">
    <source>
        <dbReference type="EMBL" id="PWL18671.1"/>
    </source>
</evidence>
<dbReference type="Proteomes" id="UP000245865">
    <property type="component" value="Unassembled WGS sequence"/>
</dbReference>
<keyword evidence="9" id="KW-1185">Reference proteome</keyword>
<dbReference type="RefSeq" id="WP_109705570.1">
    <property type="nucleotide sequence ID" value="NZ_QGDB01000002.1"/>
</dbReference>
<dbReference type="CDD" id="cd02440">
    <property type="entry name" value="AdoMet_MTases"/>
    <property type="match status" value="1"/>
</dbReference>
<keyword evidence="6 7" id="KW-0949">S-adenosyl-L-methionine</keyword>
<dbReference type="PROSITE" id="PS01279">
    <property type="entry name" value="PCMT"/>
    <property type="match status" value="1"/>
</dbReference>
<sequence>MPDFEYARAQMVETQLIQRGIHDKRVLDAMGKVPRERFVDAGWEESAYEDSPLPIAQGQTISQPYIVALMLEAAELMPAARILEVGTGSGYAAAVMAQMVQRLFSIERHASLGNAARLRLKELGCENVELRIGDGSKGWPEQAPFDAIIVAAGSTDIPPEFYKQLAIGGNLIIPVGPNRRLQRLLRIRRRAANEFEEQDLGSVMFVPLVASKE</sequence>
<evidence type="ECO:0000256" key="5">
    <source>
        <dbReference type="ARBA" id="ARBA00022679"/>
    </source>
</evidence>
<name>A0A316JBQ2_9HYPH</name>
<dbReference type="PANTHER" id="PTHR11579:SF0">
    <property type="entry name" value="PROTEIN-L-ISOASPARTATE(D-ASPARTATE) O-METHYLTRANSFERASE"/>
    <property type="match status" value="1"/>
</dbReference>
<dbReference type="AlphaFoldDB" id="A0A316JBQ2"/>
<accession>A0A316JBQ2</accession>
<dbReference type="Pfam" id="PF01135">
    <property type="entry name" value="PCMT"/>
    <property type="match status" value="1"/>
</dbReference>